<dbReference type="Proteomes" id="UP001143309">
    <property type="component" value="Unassembled WGS sequence"/>
</dbReference>
<dbReference type="Pfam" id="PF06258">
    <property type="entry name" value="Mito_fiss_Elm1"/>
    <property type="match status" value="1"/>
</dbReference>
<dbReference type="AlphaFoldDB" id="A0A9W6JQ64"/>
<proteinExistence type="predicted"/>
<protein>
    <recommendedName>
        <fullName evidence="3">Nucleoside-diphosphate sugar epimerase</fullName>
    </recommendedName>
</protein>
<evidence type="ECO:0000313" key="2">
    <source>
        <dbReference type="Proteomes" id="UP001143309"/>
    </source>
</evidence>
<comment type="caution">
    <text evidence="1">The sequence shown here is derived from an EMBL/GenBank/DDBJ whole genome shotgun (WGS) entry which is preliminary data.</text>
</comment>
<reference evidence="1" key="1">
    <citation type="journal article" date="2014" name="Int. J. Syst. Evol. Microbiol.">
        <title>Complete genome sequence of Corynebacterium casei LMG S-19264T (=DSM 44701T), isolated from a smear-ripened cheese.</title>
        <authorList>
            <consortium name="US DOE Joint Genome Institute (JGI-PGF)"/>
            <person name="Walter F."/>
            <person name="Albersmeier A."/>
            <person name="Kalinowski J."/>
            <person name="Ruckert C."/>
        </authorList>
    </citation>
    <scope>NUCLEOTIDE SEQUENCE</scope>
    <source>
        <strain evidence="1">VKM B-2748</strain>
    </source>
</reference>
<keyword evidence="2" id="KW-1185">Reference proteome</keyword>
<reference evidence="1" key="2">
    <citation type="submission" date="2023-01" db="EMBL/GenBank/DDBJ databases">
        <authorList>
            <person name="Sun Q."/>
            <person name="Evtushenko L."/>
        </authorList>
    </citation>
    <scope>NUCLEOTIDE SEQUENCE</scope>
    <source>
        <strain evidence="1">VKM B-2748</strain>
    </source>
</reference>
<dbReference type="EMBL" id="BSFL01000002">
    <property type="protein sequence ID" value="GLK80309.1"/>
    <property type="molecule type" value="Genomic_DNA"/>
</dbReference>
<dbReference type="RefSeq" id="WP_271200773.1">
    <property type="nucleotide sequence ID" value="NZ_BSFL01000002.1"/>
</dbReference>
<gene>
    <name evidence="1" type="ORF">GCM10008174_20500</name>
</gene>
<evidence type="ECO:0008006" key="3">
    <source>
        <dbReference type="Google" id="ProtNLM"/>
    </source>
</evidence>
<sequence>MAAPALWALTGRRAGDNRQVLALAEATGLPFATKPLVFSDLRKRAARPEGSIAALDAASRASLAPPWPDLVVAAGRWSAHAALWIRAQSGGRARLVHIGRPWAPLPWFDLVVTTAQYGLPPRPNVLENAFPLSAWRDEAAAVPPDVAALPRPRLLAIVGGDSPPRVLDVDAATALARAALARVGREGGSLLLATSPRTRPEAIAAIRDVLAAASAPTRLSVFGEEPNLYRAFLAAADAIVVTDDSAAMTAEAAMTGAPVALHPLPQRPSAAQNRVSLLRRLAGLTPPTQAAFDALVARGTITSIRDLDRYAARLRSEGLLDGGPAARERAAAELDEAARRARALVPAQRPA</sequence>
<dbReference type="InterPro" id="IPR009367">
    <property type="entry name" value="Elm1-like"/>
</dbReference>
<evidence type="ECO:0000313" key="1">
    <source>
        <dbReference type="EMBL" id="GLK80309.1"/>
    </source>
</evidence>
<organism evidence="1 2">
    <name type="scientific">Methylopila turkensis</name>
    <dbReference type="NCBI Taxonomy" id="1437816"/>
    <lineage>
        <taxon>Bacteria</taxon>
        <taxon>Pseudomonadati</taxon>
        <taxon>Pseudomonadota</taxon>
        <taxon>Alphaproteobacteria</taxon>
        <taxon>Hyphomicrobiales</taxon>
        <taxon>Methylopilaceae</taxon>
        <taxon>Methylopila</taxon>
    </lineage>
</organism>
<name>A0A9W6JQ64_9HYPH</name>
<accession>A0A9W6JQ64</accession>